<feature type="transmembrane region" description="Helical" evidence="4">
    <location>
        <begin position="116"/>
        <end position="137"/>
    </location>
</feature>
<feature type="transmembrane region" description="Helical" evidence="4">
    <location>
        <begin position="21"/>
        <end position="40"/>
    </location>
</feature>
<sequence length="806" mass="87520">MVSFVNRLLRVNPGEWPKLAQFGLLGFLLQMGLGIGFSAGDAAFLANAGADRLALIFMMTPAVMLLYTVVFSYLLVRFSMDRVIDATIALLVLGGLAIWFVLGMALPASWKLPVYFGLKLYLAMWYIALYSLFWNYTDAYFTIQDGKRMFPLLAAAMAFGMTCGGLLVSWLAGDVSLRGFFLIWAVIAAVTLPVALLVRRRWARIADSEVDEGAGNESVAGQVAQVAKSFRTSRYTLVLTLTLFVTLLMTNLAEFQYSSIFEQGRSEAELASLLGALYAGANIFNMVVCLFVFTRLVGRIGVRNVALIMPVAYFAAFGFLFVTGSFEGALATFFAYHGILTSIEYNNQNLLFNAVPSETKRPVRTIVEGLAEPLASFVAGGFLLYAADRTDIRDLSGLGVILGVLLLLVVIALRQLYPAAMARNMQAMSLDFGHQRAIEPASPTDPAPSTAELIARLRTARRDERDGLIAQLHAGRDLEALPDILSCAAGLSPSDRHAIERMIIAWGDIAIPRLVAAISDGAQSYRGRSVAARTLARLSYPLFTSRLDALVREELVRAEPRFALAEALEAVAEPTRATRTLARLQRQQIAQATDFAIELLALGGRLPDYDLLIVSLHSRNPKVRANAIEAIENGTDRPTFLMLKALIDPRPGDAHDPERLLDMLGERLASPNTVELIAAAQALRDLAPPDGLAARLRPALRPGLHRHAGAAIATQLDLPGAGGWTLIDLIDGIASRREFAAASIEVQTRLALALTLDRPAAPVIAIDVAGAPPMWLAEAVVQDLAVRQVDLALALYRARDDRAYAA</sequence>
<feature type="transmembrane region" description="Helical" evidence="4">
    <location>
        <begin position="366"/>
        <end position="386"/>
    </location>
</feature>
<dbReference type="InterPro" id="IPR016024">
    <property type="entry name" value="ARM-type_fold"/>
</dbReference>
<dbReference type="AlphaFoldDB" id="A0A2A4FTM2"/>
<feature type="transmembrane region" description="Helical" evidence="4">
    <location>
        <begin position="273"/>
        <end position="293"/>
    </location>
</feature>
<evidence type="ECO:0000256" key="1">
    <source>
        <dbReference type="ARBA" id="ARBA00022692"/>
    </source>
</evidence>
<organism evidence="5 6">
    <name type="scientific">Rhizorhabdus dicambivorans</name>
    <dbReference type="NCBI Taxonomy" id="1850238"/>
    <lineage>
        <taxon>Bacteria</taxon>
        <taxon>Pseudomonadati</taxon>
        <taxon>Pseudomonadota</taxon>
        <taxon>Alphaproteobacteria</taxon>
        <taxon>Sphingomonadales</taxon>
        <taxon>Sphingomonadaceae</taxon>
        <taxon>Rhizorhabdus</taxon>
    </lineage>
</organism>
<name>A0A2A4FTM2_9SPHN</name>
<comment type="caution">
    <text evidence="5">The sequence shown here is derived from an EMBL/GenBank/DDBJ whole genome shotgun (WGS) entry which is preliminary data.</text>
</comment>
<dbReference type="KEGG" id="rdi:CMV14_20325"/>
<keyword evidence="6" id="KW-1185">Reference proteome</keyword>
<feature type="transmembrane region" description="Helical" evidence="4">
    <location>
        <begin position="398"/>
        <end position="417"/>
    </location>
</feature>
<dbReference type="InterPro" id="IPR036259">
    <property type="entry name" value="MFS_trans_sf"/>
</dbReference>
<dbReference type="Pfam" id="PF07690">
    <property type="entry name" value="MFS_1"/>
    <property type="match status" value="1"/>
</dbReference>
<feature type="transmembrane region" description="Helical" evidence="4">
    <location>
        <begin position="52"/>
        <end position="76"/>
    </location>
</feature>
<dbReference type="SUPFAM" id="SSF103473">
    <property type="entry name" value="MFS general substrate transporter"/>
    <property type="match status" value="1"/>
</dbReference>
<feature type="transmembrane region" description="Helical" evidence="4">
    <location>
        <begin position="149"/>
        <end position="173"/>
    </location>
</feature>
<dbReference type="CDD" id="cd06174">
    <property type="entry name" value="MFS"/>
    <property type="match status" value="1"/>
</dbReference>
<evidence type="ECO:0000256" key="3">
    <source>
        <dbReference type="ARBA" id="ARBA00023136"/>
    </source>
</evidence>
<accession>A0A2A4FTM2</accession>
<protein>
    <submittedName>
        <fullName evidence="5">MFS transporter</fullName>
    </submittedName>
</protein>
<dbReference type="RefSeq" id="WP_066966934.1">
    <property type="nucleotide sequence ID" value="NZ_CP023449.1"/>
</dbReference>
<proteinExistence type="predicted"/>
<dbReference type="Gene3D" id="1.20.1250.20">
    <property type="entry name" value="MFS general substrate transporter like domains"/>
    <property type="match status" value="1"/>
</dbReference>
<keyword evidence="3 4" id="KW-0472">Membrane</keyword>
<dbReference type="GO" id="GO:0022857">
    <property type="term" value="F:transmembrane transporter activity"/>
    <property type="evidence" value="ECO:0007669"/>
    <property type="project" value="InterPro"/>
</dbReference>
<feature type="transmembrane region" description="Helical" evidence="4">
    <location>
        <begin position="305"/>
        <end position="322"/>
    </location>
</feature>
<evidence type="ECO:0000256" key="2">
    <source>
        <dbReference type="ARBA" id="ARBA00022989"/>
    </source>
</evidence>
<feature type="transmembrane region" description="Helical" evidence="4">
    <location>
        <begin position="88"/>
        <end position="110"/>
    </location>
</feature>
<feature type="transmembrane region" description="Helical" evidence="4">
    <location>
        <begin position="235"/>
        <end position="253"/>
    </location>
</feature>
<dbReference type="InterPro" id="IPR011701">
    <property type="entry name" value="MFS"/>
</dbReference>
<dbReference type="EMBL" id="NWUF01000019">
    <property type="protein sequence ID" value="PCE41046.1"/>
    <property type="molecule type" value="Genomic_DNA"/>
</dbReference>
<dbReference type="Proteomes" id="UP000218934">
    <property type="component" value="Unassembled WGS sequence"/>
</dbReference>
<evidence type="ECO:0000313" key="6">
    <source>
        <dbReference type="Proteomes" id="UP000218934"/>
    </source>
</evidence>
<dbReference type="OrthoDB" id="7441479at2"/>
<gene>
    <name evidence="5" type="ORF">COO09_16995</name>
</gene>
<evidence type="ECO:0000313" key="5">
    <source>
        <dbReference type="EMBL" id="PCE41046.1"/>
    </source>
</evidence>
<reference evidence="5 6" key="1">
    <citation type="submission" date="2017-09" db="EMBL/GenBank/DDBJ databases">
        <title>The Catabolism of 3,6-Dichlorosalicylic acid is Initiated by the Cytochrome P450 Monooxygenase DsmABC in Rhizorhabdus dicambivorans Ndbn-20.</title>
        <authorList>
            <person name="Na L."/>
        </authorList>
    </citation>
    <scope>NUCLEOTIDE SEQUENCE [LARGE SCALE GENOMIC DNA]</scope>
    <source>
        <strain evidence="5 6">Ndbn-20m</strain>
    </source>
</reference>
<keyword evidence="1 4" id="KW-0812">Transmembrane</keyword>
<keyword evidence="2 4" id="KW-1133">Transmembrane helix</keyword>
<feature type="transmembrane region" description="Helical" evidence="4">
    <location>
        <begin position="179"/>
        <end position="198"/>
    </location>
</feature>
<dbReference type="SUPFAM" id="SSF48371">
    <property type="entry name" value="ARM repeat"/>
    <property type="match status" value="1"/>
</dbReference>
<evidence type="ECO:0000256" key="4">
    <source>
        <dbReference type="SAM" id="Phobius"/>
    </source>
</evidence>